<reference evidence="2 3" key="1">
    <citation type="journal article" date="2021" name="Elife">
        <title>Chloroplast acquisition without the gene transfer in kleptoplastic sea slugs, Plakobranchus ocellatus.</title>
        <authorList>
            <person name="Maeda T."/>
            <person name="Takahashi S."/>
            <person name="Yoshida T."/>
            <person name="Shimamura S."/>
            <person name="Takaki Y."/>
            <person name="Nagai Y."/>
            <person name="Toyoda A."/>
            <person name="Suzuki Y."/>
            <person name="Arimoto A."/>
            <person name="Ishii H."/>
            <person name="Satoh N."/>
            <person name="Nishiyama T."/>
            <person name="Hasebe M."/>
            <person name="Maruyama T."/>
            <person name="Minagawa J."/>
            <person name="Obokata J."/>
            <person name="Shigenobu S."/>
        </authorList>
    </citation>
    <scope>NUCLEOTIDE SEQUENCE [LARGE SCALE GENOMIC DNA]</scope>
</reference>
<name>A0AAV4A8E8_9GAST</name>
<gene>
    <name evidence="2" type="ORF">PoB_002971700</name>
</gene>
<protein>
    <submittedName>
        <fullName evidence="2">Uncharacterized protein</fullName>
    </submittedName>
</protein>
<organism evidence="2 3">
    <name type="scientific">Plakobranchus ocellatus</name>
    <dbReference type="NCBI Taxonomy" id="259542"/>
    <lineage>
        <taxon>Eukaryota</taxon>
        <taxon>Metazoa</taxon>
        <taxon>Spiralia</taxon>
        <taxon>Lophotrochozoa</taxon>
        <taxon>Mollusca</taxon>
        <taxon>Gastropoda</taxon>
        <taxon>Heterobranchia</taxon>
        <taxon>Euthyneura</taxon>
        <taxon>Panpulmonata</taxon>
        <taxon>Sacoglossa</taxon>
        <taxon>Placobranchoidea</taxon>
        <taxon>Plakobranchidae</taxon>
        <taxon>Plakobranchus</taxon>
    </lineage>
</organism>
<evidence type="ECO:0000313" key="2">
    <source>
        <dbReference type="EMBL" id="GFO03212.1"/>
    </source>
</evidence>
<evidence type="ECO:0000256" key="1">
    <source>
        <dbReference type="SAM" id="MobiDB-lite"/>
    </source>
</evidence>
<feature type="region of interest" description="Disordered" evidence="1">
    <location>
        <begin position="38"/>
        <end position="85"/>
    </location>
</feature>
<dbReference type="EMBL" id="BLXT01003724">
    <property type="protein sequence ID" value="GFO03212.1"/>
    <property type="molecule type" value="Genomic_DNA"/>
</dbReference>
<comment type="caution">
    <text evidence="2">The sequence shown here is derived from an EMBL/GenBank/DDBJ whole genome shotgun (WGS) entry which is preliminary data.</text>
</comment>
<keyword evidence="3" id="KW-1185">Reference proteome</keyword>
<proteinExistence type="predicted"/>
<dbReference type="Proteomes" id="UP000735302">
    <property type="component" value="Unassembled WGS sequence"/>
</dbReference>
<accession>A0AAV4A8E8</accession>
<sequence length="85" mass="9376">MSENTEQGVCPNKTCILQEPMSTAGMKVEPYVRPPCMLFQTGEEKRRTRTPSPDPEIPIKRPAPPPILPPCTTKAKENPCTGRLG</sequence>
<feature type="compositionally biased region" description="Pro residues" evidence="1">
    <location>
        <begin position="52"/>
        <end position="69"/>
    </location>
</feature>
<evidence type="ECO:0000313" key="3">
    <source>
        <dbReference type="Proteomes" id="UP000735302"/>
    </source>
</evidence>
<dbReference type="AlphaFoldDB" id="A0AAV4A8E8"/>